<feature type="chain" id="PRO_5016353541" description="ThuA-like domain-containing protein" evidence="1">
    <location>
        <begin position="25"/>
        <end position="246"/>
    </location>
</feature>
<proteinExistence type="predicted"/>
<evidence type="ECO:0000259" key="2">
    <source>
        <dbReference type="Pfam" id="PF06283"/>
    </source>
</evidence>
<keyword evidence="4" id="KW-1185">Reference proteome</keyword>
<dbReference type="Gene3D" id="3.40.50.880">
    <property type="match status" value="1"/>
</dbReference>
<name>A0A327R9Z6_9BACT</name>
<dbReference type="AlphaFoldDB" id="A0A327R9Z6"/>
<feature type="signal peptide" evidence="1">
    <location>
        <begin position="1"/>
        <end position="24"/>
    </location>
</feature>
<keyword evidence="1" id="KW-0732">Signal</keyword>
<dbReference type="RefSeq" id="WP_245952514.1">
    <property type="nucleotide sequence ID" value="NZ_QLLL01000001.1"/>
</dbReference>
<dbReference type="InterPro" id="IPR029010">
    <property type="entry name" value="ThuA-like"/>
</dbReference>
<evidence type="ECO:0000313" key="3">
    <source>
        <dbReference type="EMBL" id="RAJ10737.1"/>
    </source>
</evidence>
<reference evidence="3 4" key="1">
    <citation type="submission" date="2018-06" db="EMBL/GenBank/DDBJ databases">
        <title>Genomic Encyclopedia of Archaeal and Bacterial Type Strains, Phase II (KMG-II): from individual species to whole genera.</title>
        <authorList>
            <person name="Goeker M."/>
        </authorList>
    </citation>
    <scope>NUCLEOTIDE SEQUENCE [LARGE SCALE GENOMIC DNA]</scope>
    <source>
        <strain evidence="3 4">DSM 23857</strain>
    </source>
</reference>
<dbReference type="Proteomes" id="UP000249547">
    <property type="component" value="Unassembled WGS sequence"/>
</dbReference>
<sequence>MLQKFALFCWAMLLVGSVNLMAKAKPKILVYSKTTGFRHGSIGVGKIALIDLGKKHGFDVDTTEDVQAFTPGNLQQYATIVFLSPTGENFNEQQKSAFIEYIHKGGGYVGIHAASDTEFTWPWYGKFVGAYFLDHPKQQVAISRVIDKHHLATAHLPSEWQRKDEWYNFKDINPNMQVLMTLDERTYTGGKNGEQHPIAWYQNFEGGRMFYTALGHTDESYSDENFLQHVLGGLQYAMGKQFPAKK</sequence>
<evidence type="ECO:0000256" key="1">
    <source>
        <dbReference type="SAM" id="SignalP"/>
    </source>
</evidence>
<dbReference type="InterPro" id="IPR029062">
    <property type="entry name" value="Class_I_gatase-like"/>
</dbReference>
<dbReference type="Pfam" id="PF06283">
    <property type="entry name" value="ThuA"/>
    <property type="match status" value="1"/>
</dbReference>
<organism evidence="3 4">
    <name type="scientific">Chitinophaga skermanii</name>
    <dbReference type="NCBI Taxonomy" id="331697"/>
    <lineage>
        <taxon>Bacteria</taxon>
        <taxon>Pseudomonadati</taxon>
        <taxon>Bacteroidota</taxon>
        <taxon>Chitinophagia</taxon>
        <taxon>Chitinophagales</taxon>
        <taxon>Chitinophagaceae</taxon>
        <taxon>Chitinophaga</taxon>
    </lineage>
</organism>
<gene>
    <name evidence="3" type="ORF">LX64_00344</name>
</gene>
<evidence type="ECO:0000313" key="4">
    <source>
        <dbReference type="Proteomes" id="UP000249547"/>
    </source>
</evidence>
<dbReference type="PANTHER" id="PTHR40469">
    <property type="entry name" value="SECRETED GLYCOSYL HYDROLASE"/>
    <property type="match status" value="1"/>
</dbReference>
<dbReference type="SUPFAM" id="SSF52317">
    <property type="entry name" value="Class I glutamine amidotransferase-like"/>
    <property type="match status" value="1"/>
</dbReference>
<feature type="domain" description="ThuA-like" evidence="2">
    <location>
        <begin position="27"/>
        <end position="237"/>
    </location>
</feature>
<protein>
    <recommendedName>
        <fullName evidence="2">ThuA-like domain-containing protein</fullName>
    </recommendedName>
</protein>
<dbReference type="EMBL" id="QLLL01000001">
    <property type="protein sequence ID" value="RAJ10737.1"/>
    <property type="molecule type" value="Genomic_DNA"/>
</dbReference>
<comment type="caution">
    <text evidence="3">The sequence shown here is derived from an EMBL/GenBank/DDBJ whole genome shotgun (WGS) entry which is preliminary data.</text>
</comment>
<accession>A0A327R9Z6</accession>
<dbReference type="PANTHER" id="PTHR40469:SF2">
    <property type="entry name" value="GALACTOSE-BINDING DOMAIN-LIKE SUPERFAMILY PROTEIN"/>
    <property type="match status" value="1"/>
</dbReference>